<comment type="caution">
    <text evidence="1">The sequence shown here is derived from an EMBL/GenBank/DDBJ whole genome shotgun (WGS) entry which is preliminary data.</text>
</comment>
<keyword evidence="2" id="KW-1185">Reference proteome</keyword>
<evidence type="ECO:0000313" key="1">
    <source>
        <dbReference type="EMBL" id="KAG0144291.1"/>
    </source>
</evidence>
<organism evidence="1 2">
    <name type="scientific">Cronartium quercuum f. sp. fusiforme G11</name>
    <dbReference type="NCBI Taxonomy" id="708437"/>
    <lineage>
        <taxon>Eukaryota</taxon>
        <taxon>Fungi</taxon>
        <taxon>Dikarya</taxon>
        <taxon>Basidiomycota</taxon>
        <taxon>Pucciniomycotina</taxon>
        <taxon>Pucciniomycetes</taxon>
        <taxon>Pucciniales</taxon>
        <taxon>Coleosporiaceae</taxon>
        <taxon>Cronartium</taxon>
    </lineage>
</organism>
<dbReference type="EMBL" id="MU167298">
    <property type="protein sequence ID" value="KAG0144291.1"/>
    <property type="molecule type" value="Genomic_DNA"/>
</dbReference>
<sequence length="147" mass="16205">MLAILQSLRVLATHFNRPLPIKLSPPRFIPPSFARTLAPKPWALIPRPTSQPSALFNLPALPSAFQTIQPIRAPYIASNAPHPSAFESELDEEALQTRISRWSTEVATALTPVYSPIVSQTAPMTDMAMHDLVASRFVLPVLRSDDV</sequence>
<proteinExistence type="predicted"/>
<gene>
    <name evidence="1" type="ORF">CROQUDRAFT_95185</name>
</gene>
<accession>A0A9P6T9N1</accession>
<reference evidence="1" key="1">
    <citation type="submission" date="2013-11" db="EMBL/GenBank/DDBJ databases">
        <title>Genome sequence of the fusiform rust pathogen reveals effectors for host alternation and coevolution with pine.</title>
        <authorList>
            <consortium name="DOE Joint Genome Institute"/>
            <person name="Smith K."/>
            <person name="Pendleton A."/>
            <person name="Kubisiak T."/>
            <person name="Anderson C."/>
            <person name="Salamov A."/>
            <person name="Aerts A."/>
            <person name="Riley R."/>
            <person name="Clum A."/>
            <person name="Lindquist E."/>
            <person name="Ence D."/>
            <person name="Campbell M."/>
            <person name="Kronenberg Z."/>
            <person name="Feau N."/>
            <person name="Dhillon B."/>
            <person name="Hamelin R."/>
            <person name="Burleigh J."/>
            <person name="Smith J."/>
            <person name="Yandell M."/>
            <person name="Nelson C."/>
            <person name="Grigoriev I."/>
            <person name="Davis J."/>
        </authorList>
    </citation>
    <scope>NUCLEOTIDE SEQUENCE</scope>
    <source>
        <strain evidence="1">G11</strain>
    </source>
</reference>
<evidence type="ECO:0000313" key="2">
    <source>
        <dbReference type="Proteomes" id="UP000886653"/>
    </source>
</evidence>
<protein>
    <submittedName>
        <fullName evidence="1">Uncharacterized protein</fullName>
    </submittedName>
</protein>
<dbReference type="Proteomes" id="UP000886653">
    <property type="component" value="Unassembled WGS sequence"/>
</dbReference>
<dbReference type="AlphaFoldDB" id="A0A9P6T9N1"/>
<name>A0A9P6T9N1_9BASI</name>